<organism evidence="1 2">
    <name type="scientific">Periconia digitata</name>
    <dbReference type="NCBI Taxonomy" id="1303443"/>
    <lineage>
        <taxon>Eukaryota</taxon>
        <taxon>Fungi</taxon>
        <taxon>Dikarya</taxon>
        <taxon>Ascomycota</taxon>
        <taxon>Pezizomycotina</taxon>
        <taxon>Dothideomycetes</taxon>
        <taxon>Pleosporomycetidae</taxon>
        <taxon>Pleosporales</taxon>
        <taxon>Massarineae</taxon>
        <taxon>Periconiaceae</taxon>
        <taxon>Periconia</taxon>
    </lineage>
</organism>
<gene>
    <name evidence="1" type="ORF">PDIGIT_LOCUS1539</name>
</gene>
<evidence type="ECO:0000313" key="2">
    <source>
        <dbReference type="Proteomes" id="UP001152607"/>
    </source>
</evidence>
<sequence length="64" mass="6994">MGIGRVVCVAARDVHPSTRLYHFLPELPMIFFSSNIADHPSLCAVHNLSLDPFARSCLPDSIAS</sequence>
<proteinExistence type="predicted"/>
<accession>A0A9W4XHA3</accession>
<protein>
    <submittedName>
        <fullName evidence="1">Uncharacterized protein</fullName>
    </submittedName>
</protein>
<dbReference type="AlphaFoldDB" id="A0A9W4XHA3"/>
<evidence type="ECO:0000313" key="1">
    <source>
        <dbReference type="EMBL" id="CAI6266033.1"/>
    </source>
</evidence>
<keyword evidence="2" id="KW-1185">Reference proteome</keyword>
<dbReference type="Proteomes" id="UP001152607">
    <property type="component" value="Unassembled WGS sequence"/>
</dbReference>
<reference evidence="1" key="1">
    <citation type="submission" date="2023-01" db="EMBL/GenBank/DDBJ databases">
        <authorList>
            <person name="Van Ghelder C."/>
            <person name="Rancurel C."/>
        </authorList>
    </citation>
    <scope>NUCLEOTIDE SEQUENCE</scope>
    <source>
        <strain evidence="1">CNCM I-4278</strain>
    </source>
</reference>
<dbReference type="EMBL" id="CAOQHR010000001">
    <property type="protein sequence ID" value="CAI6266033.1"/>
    <property type="molecule type" value="Genomic_DNA"/>
</dbReference>
<name>A0A9W4XHA3_9PLEO</name>
<comment type="caution">
    <text evidence="1">The sequence shown here is derived from an EMBL/GenBank/DDBJ whole genome shotgun (WGS) entry which is preliminary data.</text>
</comment>